<proteinExistence type="inferred from homology"/>
<name>A0A8S5L2N9_9VIRU</name>
<dbReference type="GO" id="GO:0039666">
    <property type="term" value="P:virion attachment to host cell pilus"/>
    <property type="evidence" value="ECO:0007669"/>
    <property type="project" value="UniProtKB-KW"/>
</dbReference>
<keyword evidence="4" id="KW-0946">Virion</keyword>
<dbReference type="Pfam" id="PF03863">
    <property type="entry name" value="Phage_mat-A"/>
    <property type="match status" value="1"/>
</dbReference>
<reference evidence="8" key="1">
    <citation type="submission" date="2020-09" db="EMBL/GenBank/DDBJ databases">
        <title>Leviviricetes taxonomy.</title>
        <authorList>
            <person name="Stockdale S.R."/>
            <person name="Callanan J."/>
            <person name="Adriaenssens E.M."/>
            <person name="Kuhn J.H."/>
            <person name="Rumnieks J."/>
            <person name="Shkoporov A."/>
            <person name="Draper L.A."/>
            <person name="Ross P."/>
            <person name="Hill C."/>
        </authorList>
    </citation>
    <scope>NUCLEOTIDE SEQUENCE</scope>
</reference>
<evidence type="ECO:0000256" key="3">
    <source>
        <dbReference type="ARBA" id="ARBA00022804"/>
    </source>
</evidence>
<dbReference type="Proteomes" id="UP000681205">
    <property type="component" value="Segment"/>
</dbReference>
<evidence type="ECO:0000256" key="2">
    <source>
        <dbReference type="ARBA" id="ARBA00022581"/>
    </source>
</evidence>
<evidence type="ECO:0000256" key="1">
    <source>
        <dbReference type="ARBA" id="ARBA00004328"/>
    </source>
</evidence>
<evidence type="ECO:0000256" key="7">
    <source>
        <dbReference type="ARBA" id="ARBA00035110"/>
    </source>
</evidence>
<protein>
    <submittedName>
        <fullName evidence="8">Maturation protein</fullName>
    </submittedName>
</protein>
<keyword evidence="3" id="KW-1161">Viral attachment to host cell</keyword>
<comment type="subcellular location">
    <subcellularLocation>
        <location evidence="1">Virion</location>
    </subcellularLocation>
</comment>
<organism evidence="8 9">
    <name type="scientific">ssRNA phage Gephyllon.1_9</name>
    <dbReference type="NCBI Taxonomy" id="2786135"/>
    <lineage>
        <taxon>Viruses</taxon>
        <taxon>Riboviria</taxon>
        <taxon>Orthornavirae</taxon>
        <taxon>Lenarviricota</taxon>
        <taxon>Leviviricetes</taxon>
        <taxon>Norzivirales</taxon>
        <taxon>Atkinsviridae</taxon>
        <taxon>Bruncluvirus</taxon>
        <taxon>Bruncluvirus chorohabitans</taxon>
        <taxon>Lehptevirus chorohabitans</taxon>
    </lineage>
</organism>
<comment type="similarity">
    <text evidence="7">Belongs to the Leviviricetes maturation protein family.</text>
</comment>
<keyword evidence="2" id="KW-0945">Host-virus interaction</keyword>
<evidence type="ECO:0000313" key="8">
    <source>
        <dbReference type="EMBL" id="DAD51663.1"/>
    </source>
</evidence>
<evidence type="ECO:0000313" key="9">
    <source>
        <dbReference type="Proteomes" id="UP000681205"/>
    </source>
</evidence>
<dbReference type="GeneID" id="80397048"/>
<accession>A0A8S5L2N9</accession>
<gene>
    <name evidence="8" type="primary">Gephyllon.1_9_2</name>
</gene>
<keyword evidence="6" id="KW-1160">Virus entry into host cell</keyword>
<dbReference type="RefSeq" id="YP_010768843.1">
    <property type="nucleotide sequence ID" value="NC_073805.1"/>
</dbReference>
<dbReference type="GO" id="GO:0044423">
    <property type="term" value="C:virion component"/>
    <property type="evidence" value="ECO:0007669"/>
    <property type="project" value="UniProtKB-KW"/>
</dbReference>
<evidence type="ECO:0000256" key="5">
    <source>
        <dbReference type="ARBA" id="ARBA00023104"/>
    </source>
</evidence>
<keyword evidence="5" id="KW-1175">Viral attachment to host cell pilus</keyword>
<dbReference type="KEGG" id="vg:80397048"/>
<sequence>MEVTLTTIDSRITYPYYLKHYYVSDNAPSPTYVDNASFDRTFGSGVNRVTGTSDPSWRIKIAKKQNASSSYFRSDIDGSIKPIRGRCIERSTAVLHRKSYTYDCRWLGPVPTSFASFSADSTLDDIALKRLKNKIASHESHFNSLLPLAELHELRKTFRDSVDLTIDFLGVVADIRKTKGRSAAKYLSKAWLTYGFGIAPVISDVSKLANTISEYILRTDHTAILTGQSSRDWTTGRRQVNPLDSPRPMTGCDLDVHSVLNHSLSYMYKGGFNFSLASSSDYGAARQFGLRLENLVPTAWELIPFSWVIDYFTTVGDYLDDTFIGTPVKLLYLNQTRRYQCSGTNRMNLVYSSPTTVTGLQPTPGVTNWRYGEFQRTVLSTLPHRIMRLRTIDEVGLHSLNKLFNLISILAK</sequence>
<dbReference type="InterPro" id="IPR005563">
    <property type="entry name" value="A_protein"/>
</dbReference>
<evidence type="ECO:0000256" key="4">
    <source>
        <dbReference type="ARBA" id="ARBA00022844"/>
    </source>
</evidence>
<keyword evidence="9" id="KW-1185">Reference proteome</keyword>
<evidence type="ECO:0000256" key="6">
    <source>
        <dbReference type="ARBA" id="ARBA00023296"/>
    </source>
</evidence>
<dbReference type="EMBL" id="BK013885">
    <property type="protein sequence ID" value="DAD51663.1"/>
    <property type="molecule type" value="Genomic_RNA"/>
</dbReference>